<feature type="transmembrane region" description="Helical" evidence="8">
    <location>
        <begin position="74"/>
        <end position="98"/>
    </location>
</feature>
<feature type="compositionally biased region" description="Low complexity" evidence="9">
    <location>
        <begin position="295"/>
        <end position="314"/>
    </location>
</feature>
<evidence type="ECO:0000256" key="6">
    <source>
        <dbReference type="ARBA" id="ARBA00022989"/>
    </source>
</evidence>
<dbReference type="PROSITE" id="PS50928">
    <property type="entry name" value="ABC_TM1"/>
    <property type="match status" value="1"/>
</dbReference>
<feature type="region of interest" description="Disordered" evidence="9">
    <location>
        <begin position="291"/>
        <end position="323"/>
    </location>
</feature>
<dbReference type="InterPro" id="IPR035906">
    <property type="entry name" value="MetI-like_sf"/>
</dbReference>
<evidence type="ECO:0000256" key="3">
    <source>
        <dbReference type="ARBA" id="ARBA00022475"/>
    </source>
</evidence>
<feature type="domain" description="ABC transmembrane type-1" evidence="10">
    <location>
        <begin position="70"/>
        <end position="276"/>
    </location>
</feature>
<dbReference type="Proteomes" id="UP001296993">
    <property type="component" value="Unassembled WGS sequence"/>
</dbReference>
<feature type="transmembrane region" description="Helical" evidence="8">
    <location>
        <begin position="118"/>
        <end position="137"/>
    </location>
</feature>
<evidence type="ECO:0000256" key="4">
    <source>
        <dbReference type="ARBA" id="ARBA00022692"/>
    </source>
</evidence>
<dbReference type="RefSeq" id="WP_209995236.1">
    <property type="nucleotide sequence ID" value="NZ_BAAAJY010000008.1"/>
</dbReference>
<reference evidence="11 12" key="1">
    <citation type="submission" date="2021-03" db="EMBL/GenBank/DDBJ databases">
        <title>Sequencing the genomes of 1000 actinobacteria strains.</title>
        <authorList>
            <person name="Klenk H.-P."/>
        </authorList>
    </citation>
    <scope>NUCLEOTIDE SEQUENCE [LARGE SCALE GENOMIC DNA]</scope>
    <source>
        <strain evidence="11 12">DSM 15797</strain>
    </source>
</reference>
<evidence type="ECO:0000256" key="8">
    <source>
        <dbReference type="RuleBase" id="RU363032"/>
    </source>
</evidence>
<accession>A0ABS4X891</accession>
<dbReference type="InterPro" id="IPR000515">
    <property type="entry name" value="MetI-like"/>
</dbReference>
<feature type="transmembrane region" description="Helical" evidence="8">
    <location>
        <begin position="255"/>
        <end position="279"/>
    </location>
</feature>
<comment type="caution">
    <text evidence="11">The sequence shown here is derived from an EMBL/GenBank/DDBJ whole genome shotgun (WGS) entry which is preliminary data.</text>
</comment>
<evidence type="ECO:0000259" key="10">
    <source>
        <dbReference type="PROSITE" id="PS50928"/>
    </source>
</evidence>
<dbReference type="InterPro" id="IPR043429">
    <property type="entry name" value="ArtM/GltK/GlnP/TcyL/YhdX-like"/>
</dbReference>
<evidence type="ECO:0000313" key="12">
    <source>
        <dbReference type="Proteomes" id="UP001296993"/>
    </source>
</evidence>
<dbReference type="Pfam" id="PF00528">
    <property type="entry name" value="BPD_transp_1"/>
    <property type="match status" value="1"/>
</dbReference>
<evidence type="ECO:0000256" key="7">
    <source>
        <dbReference type="ARBA" id="ARBA00023136"/>
    </source>
</evidence>
<keyword evidence="7 8" id="KW-0472">Membrane</keyword>
<dbReference type="CDD" id="cd06261">
    <property type="entry name" value="TM_PBP2"/>
    <property type="match status" value="1"/>
</dbReference>
<keyword evidence="5" id="KW-0029">Amino-acid transport</keyword>
<dbReference type="Gene3D" id="1.10.3720.10">
    <property type="entry name" value="MetI-like"/>
    <property type="match status" value="1"/>
</dbReference>
<keyword evidence="3" id="KW-1003">Cell membrane</keyword>
<dbReference type="PANTHER" id="PTHR30614">
    <property type="entry name" value="MEMBRANE COMPONENT OF AMINO ACID ABC TRANSPORTER"/>
    <property type="match status" value="1"/>
</dbReference>
<sequence>MTSRSTTSHARRVEETELVVVPARYVGRWIAAVVVIGILLMLVYGMFANERFHWDVVGEYLFAKPVLAGLGRTLMLTAISMLIGIGLGIVVAVCRLSANPILSTAAWAYSWFFRGTPLMVQLLFWFFLAALIPNIGIGIPFGPELLSIDTNSVISPFTAALLGLSLNEGAYMGEIVRSGIRAIPPGQTEAAKAIGMSRLQTMRRVILPQAMRVIIPPTGNETIGMLKYTSLVIVIGYSELLTSVSIIYSRNFQTIPLLIVAAIWYLAVTAVLSVCQFFIERHFERGFTPVKGRKPAAPAGAASVPGAVAGASPSIEPELEPSK</sequence>
<dbReference type="NCBIfam" id="TIGR01726">
    <property type="entry name" value="HEQRo_perm_3TM"/>
    <property type="match status" value="1"/>
</dbReference>
<evidence type="ECO:0000313" key="11">
    <source>
        <dbReference type="EMBL" id="MBP2384588.1"/>
    </source>
</evidence>
<proteinExistence type="inferred from homology"/>
<comment type="subcellular location">
    <subcellularLocation>
        <location evidence="1 8">Cell membrane</location>
        <topology evidence="1 8">Multi-pass membrane protein</topology>
    </subcellularLocation>
</comment>
<protein>
    <submittedName>
        <fullName evidence="11">Polar amino acid transport system permease protein</fullName>
    </submittedName>
</protein>
<evidence type="ECO:0000256" key="9">
    <source>
        <dbReference type="SAM" id="MobiDB-lite"/>
    </source>
</evidence>
<organism evidence="11 12">
    <name type="scientific">Paeniglutamicibacter kerguelensis</name>
    <dbReference type="NCBI Taxonomy" id="254788"/>
    <lineage>
        <taxon>Bacteria</taxon>
        <taxon>Bacillati</taxon>
        <taxon>Actinomycetota</taxon>
        <taxon>Actinomycetes</taxon>
        <taxon>Micrococcales</taxon>
        <taxon>Micrococcaceae</taxon>
        <taxon>Paeniglutamicibacter</taxon>
    </lineage>
</organism>
<evidence type="ECO:0000256" key="5">
    <source>
        <dbReference type="ARBA" id="ARBA00022970"/>
    </source>
</evidence>
<name>A0ABS4X891_9MICC</name>
<comment type="similarity">
    <text evidence="8">Belongs to the binding-protein-dependent transport system permease family.</text>
</comment>
<feature type="transmembrane region" description="Helical" evidence="8">
    <location>
        <begin position="26"/>
        <end position="47"/>
    </location>
</feature>
<keyword evidence="6 8" id="KW-1133">Transmembrane helix</keyword>
<evidence type="ECO:0000256" key="2">
    <source>
        <dbReference type="ARBA" id="ARBA00022448"/>
    </source>
</evidence>
<keyword evidence="4 8" id="KW-0812">Transmembrane</keyword>
<dbReference type="PANTHER" id="PTHR30614:SF0">
    <property type="entry name" value="L-CYSTINE TRANSPORT SYSTEM PERMEASE PROTEIN TCYL"/>
    <property type="match status" value="1"/>
</dbReference>
<feature type="transmembrane region" description="Helical" evidence="8">
    <location>
        <begin position="228"/>
        <end position="249"/>
    </location>
</feature>
<dbReference type="EMBL" id="JAGIOF010000001">
    <property type="protein sequence ID" value="MBP2384588.1"/>
    <property type="molecule type" value="Genomic_DNA"/>
</dbReference>
<dbReference type="SUPFAM" id="SSF161098">
    <property type="entry name" value="MetI-like"/>
    <property type="match status" value="1"/>
</dbReference>
<keyword evidence="2 8" id="KW-0813">Transport</keyword>
<dbReference type="InterPro" id="IPR010065">
    <property type="entry name" value="AA_ABC_transptr_permease_3TM"/>
</dbReference>
<keyword evidence="12" id="KW-1185">Reference proteome</keyword>
<gene>
    <name evidence="11" type="ORF">JOF47_000099</name>
</gene>
<evidence type="ECO:0000256" key="1">
    <source>
        <dbReference type="ARBA" id="ARBA00004651"/>
    </source>
</evidence>